<accession>A0AA39HIG5</accession>
<comment type="caution">
    <text evidence="1">The sequence shown here is derived from an EMBL/GenBank/DDBJ whole genome shotgun (WGS) entry which is preliminary data.</text>
</comment>
<name>A0AA39HIG5_9BILA</name>
<keyword evidence="2" id="KW-1185">Reference proteome</keyword>
<protein>
    <submittedName>
        <fullName evidence="1">Uncharacterized protein</fullName>
    </submittedName>
</protein>
<proteinExistence type="predicted"/>
<evidence type="ECO:0000313" key="2">
    <source>
        <dbReference type="Proteomes" id="UP001175271"/>
    </source>
</evidence>
<gene>
    <name evidence="1" type="ORF">QR680_018594</name>
</gene>
<evidence type="ECO:0000313" key="1">
    <source>
        <dbReference type="EMBL" id="KAK0406478.1"/>
    </source>
</evidence>
<dbReference type="Proteomes" id="UP001175271">
    <property type="component" value="Unassembled WGS sequence"/>
</dbReference>
<organism evidence="1 2">
    <name type="scientific">Steinernema hermaphroditum</name>
    <dbReference type="NCBI Taxonomy" id="289476"/>
    <lineage>
        <taxon>Eukaryota</taxon>
        <taxon>Metazoa</taxon>
        <taxon>Ecdysozoa</taxon>
        <taxon>Nematoda</taxon>
        <taxon>Chromadorea</taxon>
        <taxon>Rhabditida</taxon>
        <taxon>Tylenchina</taxon>
        <taxon>Panagrolaimomorpha</taxon>
        <taxon>Strongyloidoidea</taxon>
        <taxon>Steinernematidae</taxon>
        <taxon>Steinernema</taxon>
    </lineage>
</organism>
<dbReference type="AlphaFoldDB" id="A0AA39HIG5"/>
<dbReference type="EMBL" id="JAUCMV010000004">
    <property type="protein sequence ID" value="KAK0406478.1"/>
    <property type="molecule type" value="Genomic_DNA"/>
</dbReference>
<reference evidence="1" key="1">
    <citation type="submission" date="2023-06" db="EMBL/GenBank/DDBJ databases">
        <title>Genomic analysis of the entomopathogenic nematode Steinernema hermaphroditum.</title>
        <authorList>
            <person name="Schwarz E.M."/>
            <person name="Heppert J.K."/>
            <person name="Baniya A."/>
            <person name="Schwartz H.T."/>
            <person name="Tan C.-H."/>
            <person name="Antoshechkin I."/>
            <person name="Sternberg P.W."/>
            <person name="Goodrich-Blair H."/>
            <person name="Dillman A.R."/>
        </authorList>
    </citation>
    <scope>NUCLEOTIDE SEQUENCE</scope>
    <source>
        <strain evidence="1">PS9179</strain>
        <tissue evidence="1">Whole animal</tissue>
    </source>
</reference>
<sequence length="98" mass="11131">METTDFDGKEPGRLAIESLPTVKIFRMAVRTTGRPGRRQEYIKNWRENQTVVTVEIVIYLVHSQSNALPKGPALTFGLGALNHVVKQQCVWKLNRMPP</sequence>